<name>A0ABV4SVA0_9ACTN</name>
<feature type="chain" id="PRO_5045375803" evidence="2">
    <location>
        <begin position="30"/>
        <end position="144"/>
    </location>
</feature>
<evidence type="ECO:0000256" key="1">
    <source>
        <dbReference type="SAM" id="MobiDB-lite"/>
    </source>
</evidence>
<gene>
    <name evidence="4" type="ORF">ACEG43_40345</name>
</gene>
<feature type="domain" description="EfeO-type cupredoxin-like" evidence="3">
    <location>
        <begin position="51"/>
        <end position="143"/>
    </location>
</feature>
<feature type="region of interest" description="Disordered" evidence="1">
    <location>
        <begin position="28"/>
        <end position="61"/>
    </location>
</feature>
<protein>
    <submittedName>
        <fullName evidence="4">Cupredoxin family copper-binding protein</fullName>
    </submittedName>
</protein>
<organism evidence="4 5">
    <name type="scientific">Streptomyces aureus</name>
    <dbReference type="NCBI Taxonomy" id="193461"/>
    <lineage>
        <taxon>Bacteria</taxon>
        <taxon>Bacillati</taxon>
        <taxon>Actinomycetota</taxon>
        <taxon>Actinomycetes</taxon>
        <taxon>Kitasatosporales</taxon>
        <taxon>Streptomycetaceae</taxon>
        <taxon>Streptomyces</taxon>
    </lineage>
</organism>
<feature type="signal peptide" evidence="2">
    <location>
        <begin position="1"/>
        <end position="29"/>
    </location>
</feature>
<dbReference type="InterPro" id="IPR028096">
    <property type="entry name" value="EfeO_Cupredoxin"/>
</dbReference>
<dbReference type="InterPro" id="IPR035668">
    <property type="entry name" value="Amicyanin"/>
</dbReference>
<proteinExistence type="predicted"/>
<dbReference type="InterPro" id="IPR008972">
    <property type="entry name" value="Cupredoxin"/>
</dbReference>
<dbReference type="Gene3D" id="2.60.40.420">
    <property type="entry name" value="Cupredoxins - blue copper proteins"/>
    <property type="match status" value="1"/>
</dbReference>
<dbReference type="PANTHER" id="PTHR36507:SF1">
    <property type="entry name" value="BLL1555 PROTEIN"/>
    <property type="match status" value="1"/>
</dbReference>
<evidence type="ECO:0000259" key="3">
    <source>
        <dbReference type="Pfam" id="PF13473"/>
    </source>
</evidence>
<dbReference type="Proteomes" id="UP001571476">
    <property type="component" value="Unassembled WGS sequence"/>
</dbReference>
<evidence type="ECO:0000313" key="4">
    <source>
        <dbReference type="EMBL" id="MFA3842367.1"/>
    </source>
</evidence>
<dbReference type="PROSITE" id="PS51257">
    <property type="entry name" value="PROKAR_LIPOPROTEIN"/>
    <property type="match status" value="1"/>
</dbReference>
<reference evidence="4 5" key="1">
    <citation type="submission" date="2024-08" db="EMBL/GenBank/DDBJ databases">
        <title>Genome sequence of Streptomyces aureus CACIA-1.46HGO.</title>
        <authorList>
            <person name="Evangelista-Martinez Z."/>
        </authorList>
    </citation>
    <scope>NUCLEOTIDE SEQUENCE [LARGE SCALE GENOMIC DNA]</scope>
    <source>
        <strain evidence="4 5">CACIA-1.46HGO</strain>
    </source>
</reference>
<comment type="caution">
    <text evidence="4">The sequence shown here is derived from an EMBL/GenBank/DDBJ whole genome shotgun (WGS) entry which is preliminary data.</text>
</comment>
<dbReference type="SUPFAM" id="SSF49503">
    <property type="entry name" value="Cupredoxins"/>
    <property type="match status" value="1"/>
</dbReference>
<dbReference type="InterPro" id="IPR052721">
    <property type="entry name" value="ET_Amicyanin"/>
</dbReference>
<feature type="compositionally biased region" description="Low complexity" evidence="1">
    <location>
        <begin position="32"/>
        <end position="59"/>
    </location>
</feature>
<keyword evidence="5" id="KW-1185">Reference proteome</keyword>
<sequence length="144" mass="14689">MSMRHRRPHTALIVTALCLVATLTGCSGSGDGSPSSSSPPASPSAPASASLSSPSSSESGKGEVKVTIKGFAFHPATFEVSPGTKITVTNEDSATHTLTADDKSFDTGDLAQGKSATFTAPSKPGSYSYICTIHPNMKGTLTVR</sequence>
<accession>A0ABV4SVA0</accession>
<evidence type="ECO:0000313" key="5">
    <source>
        <dbReference type="Proteomes" id="UP001571476"/>
    </source>
</evidence>
<dbReference type="EMBL" id="JBGOSP010000037">
    <property type="protein sequence ID" value="MFA3842367.1"/>
    <property type="molecule type" value="Genomic_DNA"/>
</dbReference>
<dbReference type="Pfam" id="PF13473">
    <property type="entry name" value="Cupredoxin_1"/>
    <property type="match status" value="1"/>
</dbReference>
<dbReference type="RefSeq" id="WP_372566375.1">
    <property type="nucleotide sequence ID" value="NZ_JBGOSP010000037.1"/>
</dbReference>
<keyword evidence="2" id="KW-0732">Signal</keyword>
<dbReference type="PANTHER" id="PTHR36507">
    <property type="entry name" value="BLL1555 PROTEIN"/>
    <property type="match status" value="1"/>
</dbReference>
<evidence type="ECO:0000256" key="2">
    <source>
        <dbReference type="SAM" id="SignalP"/>
    </source>
</evidence>
<dbReference type="CDD" id="cd13921">
    <property type="entry name" value="Amicyanin"/>
    <property type="match status" value="1"/>
</dbReference>